<evidence type="ECO:0000256" key="3">
    <source>
        <dbReference type="ARBA" id="ARBA00022989"/>
    </source>
</evidence>
<evidence type="ECO:0000313" key="9">
    <source>
        <dbReference type="Proteomes" id="UP000295151"/>
    </source>
</evidence>
<proteinExistence type="predicted"/>
<feature type="transmembrane region" description="Helical" evidence="6">
    <location>
        <begin position="116"/>
        <end position="134"/>
    </location>
</feature>
<dbReference type="AlphaFoldDB" id="A0A4R7SX66"/>
<dbReference type="RefSeq" id="WP_133983380.1">
    <property type="nucleotide sequence ID" value="NZ_SOCE01000002.1"/>
</dbReference>
<feature type="domain" description="Inositolphosphotransferase Aur1/Ipt1" evidence="7">
    <location>
        <begin position="53"/>
        <end position="232"/>
    </location>
</feature>
<dbReference type="EMBL" id="SOCE01000002">
    <property type="protein sequence ID" value="TDU83841.1"/>
    <property type="molecule type" value="Genomic_DNA"/>
</dbReference>
<evidence type="ECO:0000259" key="7">
    <source>
        <dbReference type="Pfam" id="PF14378"/>
    </source>
</evidence>
<dbReference type="Proteomes" id="UP000295151">
    <property type="component" value="Unassembled WGS sequence"/>
</dbReference>
<dbReference type="InterPro" id="IPR026841">
    <property type="entry name" value="Aur1/Ipt1"/>
</dbReference>
<evidence type="ECO:0000256" key="2">
    <source>
        <dbReference type="ARBA" id="ARBA00022692"/>
    </source>
</evidence>
<feature type="region of interest" description="Disordered" evidence="5">
    <location>
        <begin position="244"/>
        <end position="306"/>
    </location>
</feature>
<feature type="compositionally biased region" description="Basic and acidic residues" evidence="5">
    <location>
        <begin position="254"/>
        <end position="306"/>
    </location>
</feature>
<sequence length="306" mass="33486">MAAQSRRTGPRLPHRAYQIAREVALIATAIVLYFGVRGLIETRVDLAYRNAENVIALERSAGVFAEPALQAAAGQHAWLIDAVSYFYIYGHWPVLLTALLWLLIRHRDAYRTFRNAMLISGGIGLVIFALFPVAPPRFLVGYGFIDTVTQQTSAYRVLQPPAFVNQYAAVPSLHFGWNLLMGIAIAGLAGHWLLRLFGWLMPAAMLASIVLTANHYLFDGLVGGVIALLGLLIASRLAKNQAHRPSAATGASGERPDNGRPANERPTVERPDNGRPDIERPDSERPTDEIPAGKRPVPERGDQPCA</sequence>
<keyword evidence="2 6" id="KW-0812">Transmembrane</keyword>
<feature type="transmembrane region" description="Helical" evidence="6">
    <location>
        <begin position="20"/>
        <end position="40"/>
    </location>
</feature>
<dbReference type="GO" id="GO:0016020">
    <property type="term" value="C:membrane"/>
    <property type="evidence" value="ECO:0007669"/>
    <property type="project" value="UniProtKB-SubCell"/>
</dbReference>
<feature type="transmembrane region" description="Helical" evidence="6">
    <location>
        <begin position="220"/>
        <end position="238"/>
    </location>
</feature>
<dbReference type="Pfam" id="PF14378">
    <property type="entry name" value="PAP2_3"/>
    <property type="match status" value="1"/>
</dbReference>
<dbReference type="PANTHER" id="PTHR31310">
    <property type="match status" value="1"/>
</dbReference>
<feature type="transmembrane region" description="Helical" evidence="6">
    <location>
        <begin position="196"/>
        <end position="214"/>
    </location>
</feature>
<feature type="transmembrane region" description="Helical" evidence="6">
    <location>
        <begin position="86"/>
        <end position="104"/>
    </location>
</feature>
<name>A0A4R7SX66_9ACTN</name>
<comment type="subcellular location">
    <subcellularLocation>
        <location evidence="1">Membrane</location>
        <topology evidence="1">Multi-pass membrane protein</topology>
    </subcellularLocation>
</comment>
<keyword evidence="9" id="KW-1185">Reference proteome</keyword>
<evidence type="ECO:0000256" key="4">
    <source>
        <dbReference type="ARBA" id="ARBA00023136"/>
    </source>
</evidence>
<reference evidence="8 9" key="1">
    <citation type="submission" date="2019-03" db="EMBL/GenBank/DDBJ databases">
        <title>Genomic Encyclopedia of Type Strains, Phase III (KMG-III): the genomes of soil and plant-associated and newly described type strains.</title>
        <authorList>
            <person name="Whitman W."/>
        </authorList>
    </citation>
    <scope>NUCLEOTIDE SEQUENCE [LARGE SCALE GENOMIC DNA]</scope>
    <source>
        <strain evidence="8 9">VKM Ac-2575</strain>
    </source>
</reference>
<dbReference type="PANTHER" id="PTHR31310:SF7">
    <property type="entry name" value="PA-PHOSPHATASE RELATED-FAMILY PROTEIN DDB_G0268928"/>
    <property type="match status" value="1"/>
</dbReference>
<evidence type="ECO:0000256" key="5">
    <source>
        <dbReference type="SAM" id="MobiDB-lite"/>
    </source>
</evidence>
<evidence type="ECO:0000256" key="1">
    <source>
        <dbReference type="ARBA" id="ARBA00004141"/>
    </source>
</evidence>
<dbReference type="InterPro" id="IPR052185">
    <property type="entry name" value="IPC_Synthase-Related"/>
</dbReference>
<keyword evidence="4 6" id="KW-0472">Membrane</keyword>
<protein>
    <submittedName>
        <fullName evidence="8">PAP2 superfamily protein</fullName>
    </submittedName>
</protein>
<organism evidence="8 9">
    <name type="scientific">Kribbella voronezhensis</name>
    <dbReference type="NCBI Taxonomy" id="2512212"/>
    <lineage>
        <taxon>Bacteria</taxon>
        <taxon>Bacillati</taxon>
        <taxon>Actinomycetota</taxon>
        <taxon>Actinomycetes</taxon>
        <taxon>Propionibacteriales</taxon>
        <taxon>Kribbellaceae</taxon>
        <taxon>Kribbella</taxon>
    </lineage>
</organism>
<feature type="transmembrane region" description="Helical" evidence="6">
    <location>
        <begin position="167"/>
        <end position="189"/>
    </location>
</feature>
<evidence type="ECO:0000313" key="8">
    <source>
        <dbReference type="EMBL" id="TDU83841.1"/>
    </source>
</evidence>
<comment type="caution">
    <text evidence="8">The sequence shown here is derived from an EMBL/GenBank/DDBJ whole genome shotgun (WGS) entry which is preliminary data.</text>
</comment>
<gene>
    <name evidence="8" type="ORF">EV138_6305</name>
</gene>
<keyword evidence="3 6" id="KW-1133">Transmembrane helix</keyword>
<dbReference type="CDD" id="cd03386">
    <property type="entry name" value="PAP2_Aur1_like"/>
    <property type="match status" value="1"/>
</dbReference>
<dbReference type="OrthoDB" id="5241565at2"/>
<evidence type="ECO:0000256" key="6">
    <source>
        <dbReference type="SAM" id="Phobius"/>
    </source>
</evidence>
<accession>A0A4R7SX66</accession>